<comment type="caution">
    <text evidence="1">Lacks conserved residue(s) required for the propagation of feature annotation.</text>
</comment>
<evidence type="ECO:0000256" key="1">
    <source>
        <dbReference type="PROSITE-ProRule" id="PRU01211"/>
    </source>
</evidence>
<protein>
    <submittedName>
        <fullName evidence="4">Astacin</fullName>
    </submittedName>
</protein>
<dbReference type="AlphaFoldDB" id="A0A2G9TKI6"/>
<dbReference type="PANTHER" id="PTHR10127:SF831">
    <property type="entry name" value="ZINC METALLOPROTEINASE NAS-37"/>
    <property type="match status" value="1"/>
</dbReference>
<dbReference type="Gene3D" id="3.40.390.10">
    <property type="entry name" value="Collagenase (Catalytic Domain)"/>
    <property type="match status" value="1"/>
</dbReference>
<keyword evidence="2" id="KW-0732">Signal</keyword>
<feature type="signal peptide" evidence="2">
    <location>
        <begin position="1"/>
        <end position="24"/>
    </location>
</feature>
<dbReference type="SUPFAM" id="SSF55486">
    <property type="entry name" value="Metalloproteases ('zincins'), catalytic domain"/>
    <property type="match status" value="1"/>
</dbReference>
<feature type="chain" id="PRO_5013829662" evidence="2">
    <location>
        <begin position="25"/>
        <end position="147"/>
    </location>
</feature>
<dbReference type="OrthoDB" id="5866228at2759"/>
<dbReference type="InterPro" id="IPR001506">
    <property type="entry name" value="Peptidase_M12A"/>
</dbReference>
<organism evidence="4 5">
    <name type="scientific">Teladorsagia circumcincta</name>
    <name type="common">Brown stomach worm</name>
    <name type="synonym">Ostertagia circumcincta</name>
    <dbReference type="NCBI Taxonomy" id="45464"/>
    <lineage>
        <taxon>Eukaryota</taxon>
        <taxon>Metazoa</taxon>
        <taxon>Ecdysozoa</taxon>
        <taxon>Nematoda</taxon>
        <taxon>Chromadorea</taxon>
        <taxon>Rhabditida</taxon>
        <taxon>Rhabditina</taxon>
        <taxon>Rhabditomorpha</taxon>
        <taxon>Strongyloidea</taxon>
        <taxon>Trichostrongylidae</taxon>
        <taxon>Teladorsagia</taxon>
    </lineage>
</organism>
<proteinExistence type="predicted"/>
<keyword evidence="5" id="KW-1185">Reference proteome</keyword>
<evidence type="ECO:0000259" key="3">
    <source>
        <dbReference type="PROSITE" id="PS51864"/>
    </source>
</evidence>
<dbReference type="Pfam" id="PF01400">
    <property type="entry name" value="Astacin"/>
    <property type="match status" value="1"/>
</dbReference>
<dbReference type="GO" id="GO:0006508">
    <property type="term" value="P:proteolysis"/>
    <property type="evidence" value="ECO:0007669"/>
    <property type="project" value="InterPro"/>
</dbReference>
<evidence type="ECO:0000313" key="5">
    <source>
        <dbReference type="Proteomes" id="UP000230423"/>
    </source>
</evidence>
<reference evidence="4 5" key="1">
    <citation type="submission" date="2015-09" db="EMBL/GenBank/DDBJ databases">
        <title>Draft genome of the parasitic nematode Teladorsagia circumcincta isolate WARC Sus (inbred).</title>
        <authorList>
            <person name="Mitreva M."/>
        </authorList>
    </citation>
    <scope>NUCLEOTIDE SEQUENCE [LARGE SCALE GENOMIC DNA]</scope>
    <source>
        <strain evidence="4 5">S</strain>
    </source>
</reference>
<dbReference type="PANTHER" id="PTHR10127">
    <property type="entry name" value="DISCOIDIN, CUB, EGF, LAMININ , AND ZINC METALLOPROTEASE DOMAIN CONTAINING"/>
    <property type="match status" value="1"/>
</dbReference>
<dbReference type="GO" id="GO:0004222">
    <property type="term" value="F:metalloendopeptidase activity"/>
    <property type="evidence" value="ECO:0007669"/>
    <property type="project" value="InterPro"/>
</dbReference>
<dbReference type="Proteomes" id="UP000230423">
    <property type="component" value="Unassembled WGS sequence"/>
</dbReference>
<feature type="domain" description="Peptidase M12A" evidence="3">
    <location>
        <begin position="62"/>
        <end position="147"/>
    </location>
</feature>
<dbReference type="PROSITE" id="PS51864">
    <property type="entry name" value="ASTACIN"/>
    <property type="match status" value="1"/>
</dbReference>
<evidence type="ECO:0000313" key="4">
    <source>
        <dbReference type="EMBL" id="PIO58457.1"/>
    </source>
</evidence>
<gene>
    <name evidence="4" type="ORF">TELCIR_20108</name>
</gene>
<evidence type="ECO:0000256" key="2">
    <source>
        <dbReference type="SAM" id="SignalP"/>
    </source>
</evidence>
<feature type="non-terminal residue" evidence="4">
    <location>
        <position position="147"/>
    </location>
</feature>
<dbReference type="EMBL" id="KZ361092">
    <property type="protein sequence ID" value="PIO58457.1"/>
    <property type="molecule type" value="Genomic_DNA"/>
</dbReference>
<dbReference type="InterPro" id="IPR024079">
    <property type="entry name" value="MetalloPept_cat_dom_sf"/>
</dbReference>
<sequence>MNPKTCQAVTIVTSLLLLLNGGLGLSDNGRTSLIRCMSQSFCCSEQLSALEASLNNHTSRRKRQASKTATLWANKKVFYYFDPSFGDPMKSLVKKALNYLSVRTCLTFVENAAAANRIRVFSGSGCYSNVGMIGGEQQLSLADGCNT</sequence>
<accession>A0A2G9TKI6</accession>
<name>A0A2G9TKI6_TELCI</name>